<name>A0ABU3BBJ5_9GAMM</name>
<accession>A0ABU3BBJ5</accession>
<dbReference type="PANTHER" id="PTHR46796">
    <property type="entry name" value="HTH-TYPE TRANSCRIPTIONAL ACTIVATOR RHAS-RELATED"/>
    <property type="match status" value="1"/>
</dbReference>
<comment type="caution">
    <text evidence="5">The sequence shown here is derived from an EMBL/GenBank/DDBJ whole genome shotgun (WGS) entry which is preliminary data.</text>
</comment>
<dbReference type="InterPro" id="IPR009057">
    <property type="entry name" value="Homeodomain-like_sf"/>
</dbReference>
<reference evidence="5 6" key="1">
    <citation type="submission" date="2023-09" db="EMBL/GenBank/DDBJ databases">
        <authorList>
            <person name="Rey-Velasco X."/>
        </authorList>
    </citation>
    <scope>NUCLEOTIDE SEQUENCE [LARGE SCALE GENOMIC DNA]</scope>
    <source>
        <strain evidence="5 6">P385</strain>
    </source>
</reference>
<evidence type="ECO:0000256" key="1">
    <source>
        <dbReference type="ARBA" id="ARBA00023015"/>
    </source>
</evidence>
<dbReference type="PROSITE" id="PS00041">
    <property type="entry name" value="HTH_ARAC_FAMILY_1"/>
    <property type="match status" value="1"/>
</dbReference>
<dbReference type="InterPro" id="IPR018060">
    <property type="entry name" value="HTH_AraC"/>
</dbReference>
<keyword evidence="1" id="KW-0805">Transcription regulation</keyword>
<dbReference type="SUPFAM" id="SSF46689">
    <property type="entry name" value="Homeodomain-like"/>
    <property type="match status" value="2"/>
</dbReference>
<evidence type="ECO:0000256" key="3">
    <source>
        <dbReference type="ARBA" id="ARBA00023163"/>
    </source>
</evidence>
<dbReference type="Pfam" id="PF12833">
    <property type="entry name" value="HTH_18"/>
    <property type="match status" value="1"/>
</dbReference>
<dbReference type="InterPro" id="IPR018062">
    <property type="entry name" value="HTH_AraC-typ_CS"/>
</dbReference>
<evidence type="ECO:0000259" key="4">
    <source>
        <dbReference type="PROSITE" id="PS01124"/>
    </source>
</evidence>
<dbReference type="EMBL" id="JAVRHY010000022">
    <property type="protein sequence ID" value="MDT0619838.1"/>
    <property type="molecule type" value="Genomic_DNA"/>
</dbReference>
<evidence type="ECO:0000256" key="2">
    <source>
        <dbReference type="ARBA" id="ARBA00023125"/>
    </source>
</evidence>
<evidence type="ECO:0000313" key="6">
    <source>
        <dbReference type="Proteomes" id="UP001259982"/>
    </source>
</evidence>
<keyword evidence="2" id="KW-0238">DNA-binding</keyword>
<dbReference type="PROSITE" id="PS01124">
    <property type="entry name" value="HTH_ARAC_FAMILY_2"/>
    <property type="match status" value="1"/>
</dbReference>
<dbReference type="InterPro" id="IPR050204">
    <property type="entry name" value="AraC_XylS_family_regulators"/>
</dbReference>
<gene>
    <name evidence="5" type="ORF">RM531_15295</name>
</gene>
<sequence length="276" mass="30686">MPGCGILPRSEIVTQGNPDELPPCIYLWPDRFFYLGPSFGTARHRHHAAQVLVGLDGPFRLRGDASADWCRLYAALIDTDTPHLADATGTGMTALYVEPESAVYAAMRKGDHFRAGALSPGLYDYSVSPDLHQALNHARNQGADCTAAWRLGLALLRLQDELETAPERDPRVEAALSFIRGDYAGLDDLARRVHLSPSRLAHLFREQVGVAIRRYVLWARLRHAVQYALNRASLTETAHAVGFTDSAHLSNSFRQMFGLPPSFLFDRRIDLDVHLC</sequence>
<keyword evidence="6" id="KW-1185">Reference proteome</keyword>
<keyword evidence="3" id="KW-0804">Transcription</keyword>
<dbReference type="RefSeq" id="WP_311660531.1">
    <property type="nucleotide sequence ID" value="NZ_JAVRHY010000022.1"/>
</dbReference>
<proteinExistence type="predicted"/>
<dbReference type="Proteomes" id="UP001259982">
    <property type="component" value="Unassembled WGS sequence"/>
</dbReference>
<organism evidence="5 6">
    <name type="scientific">Spectribacter acetivorans</name>
    <dbReference type="NCBI Taxonomy" id="3075603"/>
    <lineage>
        <taxon>Bacteria</taxon>
        <taxon>Pseudomonadati</taxon>
        <taxon>Pseudomonadota</taxon>
        <taxon>Gammaproteobacteria</taxon>
        <taxon>Salinisphaerales</taxon>
        <taxon>Salinisphaeraceae</taxon>
        <taxon>Spectribacter</taxon>
    </lineage>
</organism>
<feature type="domain" description="HTH araC/xylS-type" evidence="4">
    <location>
        <begin position="186"/>
        <end position="267"/>
    </location>
</feature>
<dbReference type="Gene3D" id="1.10.10.60">
    <property type="entry name" value="Homeodomain-like"/>
    <property type="match status" value="1"/>
</dbReference>
<protein>
    <submittedName>
        <fullName evidence="5">AraC family transcriptional regulator</fullName>
    </submittedName>
</protein>
<evidence type="ECO:0000313" key="5">
    <source>
        <dbReference type="EMBL" id="MDT0619838.1"/>
    </source>
</evidence>
<dbReference type="SMART" id="SM00342">
    <property type="entry name" value="HTH_ARAC"/>
    <property type="match status" value="1"/>
</dbReference>